<keyword evidence="2" id="KW-1185">Reference proteome</keyword>
<reference evidence="1 2" key="1">
    <citation type="journal article" date="2020" name="Mol. Plant">
        <title>The Chromosome-Based Rubber Tree Genome Provides New Insights into Spurge Genome Evolution and Rubber Biosynthesis.</title>
        <authorList>
            <person name="Liu J."/>
            <person name="Shi C."/>
            <person name="Shi C.C."/>
            <person name="Li W."/>
            <person name="Zhang Q.J."/>
            <person name="Zhang Y."/>
            <person name="Li K."/>
            <person name="Lu H.F."/>
            <person name="Shi C."/>
            <person name="Zhu S.T."/>
            <person name="Xiao Z.Y."/>
            <person name="Nan H."/>
            <person name="Yue Y."/>
            <person name="Zhu X.G."/>
            <person name="Wu Y."/>
            <person name="Hong X.N."/>
            <person name="Fan G.Y."/>
            <person name="Tong Y."/>
            <person name="Zhang D."/>
            <person name="Mao C.L."/>
            <person name="Liu Y.L."/>
            <person name="Hao S.J."/>
            <person name="Liu W.Q."/>
            <person name="Lv M.Q."/>
            <person name="Zhang H.B."/>
            <person name="Liu Y."/>
            <person name="Hu-Tang G.R."/>
            <person name="Wang J.P."/>
            <person name="Wang J.H."/>
            <person name="Sun Y.H."/>
            <person name="Ni S.B."/>
            <person name="Chen W.B."/>
            <person name="Zhang X.C."/>
            <person name="Jiao Y.N."/>
            <person name="Eichler E.E."/>
            <person name="Li G.H."/>
            <person name="Liu X."/>
            <person name="Gao L.Z."/>
        </authorList>
    </citation>
    <scope>NUCLEOTIDE SEQUENCE [LARGE SCALE GENOMIC DNA]</scope>
    <source>
        <strain evidence="2">cv. GT1</strain>
        <tissue evidence="1">Leaf</tissue>
    </source>
</reference>
<sequence>MKIINSSNPRDLKRVLGVGSIGCYELGIEKARINLALVSSDVPTEDVTNEIKTEYNRHLHDDKLVTYRLLAMTPDLIKMLEE</sequence>
<organism evidence="1 2">
    <name type="scientific">Hevea brasiliensis</name>
    <name type="common">Para rubber tree</name>
    <name type="synonym">Siphonia brasiliensis</name>
    <dbReference type="NCBI Taxonomy" id="3981"/>
    <lineage>
        <taxon>Eukaryota</taxon>
        <taxon>Viridiplantae</taxon>
        <taxon>Streptophyta</taxon>
        <taxon>Embryophyta</taxon>
        <taxon>Tracheophyta</taxon>
        <taxon>Spermatophyta</taxon>
        <taxon>Magnoliopsida</taxon>
        <taxon>eudicotyledons</taxon>
        <taxon>Gunneridae</taxon>
        <taxon>Pentapetalae</taxon>
        <taxon>rosids</taxon>
        <taxon>fabids</taxon>
        <taxon>Malpighiales</taxon>
        <taxon>Euphorbiaceae</taxon>
        <taxon>Crotonoideae</taxon>
        <taxon>Micrandreae</taxon>
        <taxon>Hevea</taxon>
    </lineage>
</organism>
<protein>
    <submittedName>
        <fullName evidence="1">Uncharacterized protein</fullName>
    </submittedName>
</protein>
<name>A0A6A6KBR4_HEVBR</name>
<proteinExistence type="predicted"/>
<evidence type="ECO:0000313" key="1">
    <source>
        <dbReference type="EMBL" id="KAF2286227.1"/>
    </source>
</evidence>
<evidence type="ECO:0000313" key="2">
    <source>
        <dbReference type="Proteomes" id="UP000467840"/>
    </source>
</evidence>
<accession>A0A6A6KBR4</accession>
<comment type="caution">
    <text evidence="1">The sequence shown here is derived from an EMBL/GenBank/DDBJ whole genome shotgun (WGS) entry which is preliminary data.</text>
</comment>
<dbReference type="EMBL" id="JAAGAX010000017">
    <property type="protein sequence ID" value="KAF2286227.1"/>
    <property type="molecule type" value="Genomic_DNA"/>
</dbReference>
<dbReference type="Proteomes" id="UP000467840">
    <property type="component" value="Chromosome 3"/>
</dbReference>
<dbReference type="AlphaFoldDB" id="A0A6A6KBR4"/>
<gene>
    <name evidence="1" type="ORF">GH714_011959</name>
</gene>